<dbReference type="AlphaFoldDB" id="A0A0D1E136"/>
<feature type="compositionally biased region" description="Polar residues" evidence="9">
    <location>
        <begin position="91"/>
        <end position="100"/>
    </location>
</feature>
<dbReference type="PROSITE" id="PS50011">
    <property type="entry name" value="PROTEIN_KINASE_DOM"/>
    <property type="match status" value="1"/>
</dbReference>
<dbReference type="GO" id="GO:0004674">
    <property type="term" value="F:protein serine/threonine kinase activity"/>
    <property type="evidence" value="ECO:0000318"/>
    <property type="project" value="GO_Central"/>
</dbReference>
<dbReference type="GeneID" id="23566131"/>
<name>A0A0D1E136_MYCMD</name>
<feature type="binding site" evidence="7">
    <location>
        <position position="188"/>
    </location>
    <ligand>
        <name>ATP</name>
        <dbReference type="ChEBI" id="CHEBI:30616"/>
    </ligand>
</feature>
<dbReference type="Gene3D" id="3.30.200.20">
    <property type="entry name" value="Phosphorylase Kinase, domain 1"/>
    <property type="match status" value="1"/>
</dbReference>
<dbReference type="STRING" id="237631.A0A0D1E136"/>
<feature type="compositionally biased region" description="Low complexity" evidence="9">
    <location>
        <begin position="37"/>
        <end position="51"/>
    </location>
</feature>
<evidence type="ECO:0000256" key="5">
    <source>
        <dbReference type="ARBA" id="ARBA00022840"/>
    </source>
</evidence>
<evidence type="ECO:0000256" key="2">
    <source>
        <dbReference type="ARBA" id="ARBA00022679"/>
    </source>
</evidence>
<accession>A0A0D1E136</accession>
<protein>
    <recommendedName>
        <fullName evidence="10">Protein kinase domain-containing protein</fullName>
    </recommendedName>
</protein>
<dbReference type="SMART" id="SM00220">
    <property type="entry name" value="S_TKc"/>
    <property type="match status" value="1"/>
</dbReference>
<keyword evidence="1" id="KW-0723">Serine/threonine-protein kinase</keyword>
<dbReference type="InterPro" id="IPR000719">
    <property type="entry name" value="Prot_kinase_dom"/>
</dbReference>
<dbReference type="InterPro" id="IPR030616">
    <property type="entry name" value="Aur-like"/>
</dbReference>
<feature type="binding site" evidence="7">
    <location>
        <begin position="301"/>
        <end position="302"/>
    </location>
    <ligand>
        <name>ATP</name>
        <dbReference type="ChEBI" id="CHEBI:30616"/>
    </ligand>
</feature>
<dbReference type="Gene3D" id="1.10.510.10">
    <property type="entry name" value="Transferase(Phosphotransferase) domain 1"/>
    <property type="match status" value="1"/>
</dbReference>
<dbReference type="EMBL" id="CM003144">
    <property type="protein sequence ID" value="KIS69586.1"/>
    <property type="molecule type" value="Genomic_DNA"/>
</dbReference>
<feature type="region of interest" description="Disordered" evidence="9">
    <location>
        <begin position="14"/>
        <end position="102"/>
    </location>
</feature>
<dbReference type="KEGG" id="uma:UMAG_10056"/>
<dbReference type="FunFam" id="3.30.200.20:FF:000425">
    <property type="entry name" value="Putative calcium/calmodulin-dependent protein kinase"/>
    <property type="match status" value="1"/>
</dbReference>
<dbReference type="InParanoid" id="A0A0D1E136"/>
<evidence type="ECO:0000313" key="11">
    <source>
        <dbReference type="EMBL" id="KIS69586.1"/>
    </source>
</evidence>
<sequence>MPVLEQFKNFIRHGKATREVPEGIDPSAGPSIQVHPAESSSSRNQSMAASAPTGFVPQDKALPGPASTSQTHAAAAPTEAFSTATSTTTSKHQTLSNQDQQARDMRQPINGNHLAVPTAGSSKGVAANEQYQREAERIVAEEREASEKMPYYEGLSERFQLVKKMGDGAFSNVYKARDRQTGQKVAIKVVRKYELNSNQDRLDPNFRKKNRVTERANILKEVQIMRNLKHEGIVDLLSFSESRDFYFLVLELMEGGELFHQIVKLTYFSEALARHVILQVAHAIRYLHEERGVVHRDIKPENLLFESIKIIPSKQPVQRPYDEEKEDEGEFMPGIGGGGIGRVKIADFGLSKVVWEESTMTPCGTVGYTAPEIVKDERYSKSVDMWALGCVLYTLLCGFPPFYDESISVLTEKVAKGYYTFLSPWWDDISASAKDLITHLLCVDPRQRYTIDEFLQHPWCNVKDPIPDLNSADIALAKASEMPLDSPLLAAMKTGNAARNAMMSPGINRLKEAFDVTYAVHRMEEEGARKRAGNNNPLGELNEEDESDEADEARRKYGDAAGQAVENQRGARIQDNAAATTRTQPSTQQRHHQQQQTQQYQGRGGADRRLAEAALYDGRAGPRDRGQNSNRKRGFELNMGNATLLGRRNKAGGAGTPRLDHLGNPIVDGAHAAGVVPGSPMRVD</sequence>
<evidence type="ECO:0000256" key="8">
    <source>
        <dbReference type="PIRSR" id="PIRSR630616-3"/>
    </source>
</evidence>
<dbReference type="GO" id="GO:0005524">
    <property type="term" value="F:ATP binding"/>
    <property type="evidence" value="ECO:0007669"/>
    <property type="project" value="UniProtKB-KW"/>
</dbReference>
<evidence type="ECO:0000259" key="10">
    <source>
        <dbReference type="PROSITE" id="PS50011"/>
    </source>
</evidence>
<dbReference type="OrthoDB" id="1738954at2759"/>
<feature type="domain" description="Protein kinase" evidence="10">
    <location>
        <begin position="159"/>
        <end position="460"/>
    </location>
</feature>
<feature type="compositionally biased region" description="Low complexity" evidence="9">
    <location>
        <begin position="580"/>
        <end position="601"/>
    </location>
</feature>
<dbReference type="Proteomes" id="UP000000561">
    <property type="component" value="Chromosome 5"/>
</dbReference>
<feature type="region of interest" description="Disordered" evidence="9">
    <location>
        <begin position="526"/>
        <end position="607"/>
    </location>
</feature>
<evidence type="ECO:0000256" key="7">
    <source>
        <dbReference type="PIRSR" id="PIRSR630616-2"/>
    </source>
</evidence>
<evidence type="ECO:0000256" key="3">
    <source>
        <dbReference type="ARBA" id="ARBA00022741"/>
    </source>
</evidence>
<feature type="compositionally biased region" description="Low complexity" evidence="9">
    <location>
        <begin position="69"/>
        <end position="90"/>
    </location>
</feature>
<feature type="active site" description="Proton acceptor" evidence="6">
    <location>
        <position position="297"/>
    </location>
</feature>
<dbReference type="CDD" id="cd14096">
    <property type="entry name" value="STKc_RCK1-like"/>
    <property type="match status" value="1"/>
</dbReference>
<evidence type="ECO:0000256" key="4">
    <source>
        <dbReference type="ARBA" id="ARBA00022777"/>
    </source>
</evidence>
<evidence type="ECO:0000256" key="1">
    <source>
        <dbReference type="ARBA" id="ARBA00022527"/>
    </source>
</evidence>
<organism evidence="11 12">
    <name type="scientific">Mycosarcoma maydis</name>
    <name type="common">Corn smut fungus</name>
    <name type="synonym">Ustilago maydis</name>
    <dbReference type="NCBI Taxonomy" id="5270"/>
    <lineage>
        <taxon>Eukaryota</taxon>
        <taxon>Fungi</taxon>
        <taxon>Dikarya</taxon>
        <taxon>Basidiomycota</taxon>
        <taxon>Ustilaginomycotina</taxon>
        <taxon>Ustilaginomycetes</taxon>
        <taxon>Ustilaginales</taxon>
        <taxon>Ustilaginaceae</taxon>
        <taxon>Mycosarcoma</taxon>
    </lineage>
</organism>
<keyword evidence="2" id="KW-0808">Transferase</keyword>
<dbReference type="GO" id="GO:0044773">
    <property type="term" value="P:mitotic DNA damage checkpoint signaling"/>
    <property type="evidence" value="ECO:0000318"/>
    <property type="project" value="GO_Central"/>
</dbReference>
<dbReference type="RefSeq" id="XP_011388784.1">
    <property type="nucleotide sequence ID" value="XM_011390482.1"/>
</dbReference>
<feature type="cross-link" description="Glycyl lysine isopeptide (Lys-Gly) (interchain with G-Cter in SUMO2)" evidence="8">
    <location>
        <position position="299"/>
    </location>
</feature>
<dbReference type="InterPro" id="IPR008271">
    <property type="entry name" value="Ser/Thr_kinase_AS"/>
</dbReference>
<dbReference type="SUPFAM" id="SSF56112">
    <property type="entry name" value="Protein kinase-like (PK-like)"/>
    <property type="match status" value="1"/>
</dbReference>
<dbReference type="VEuPathDB" id="FungiDB:UMAG_10056"/>
<feature type="region of interest" description="Disordered" evidence="9">
    <location>
        <begin position="646"/>
        <end position="684"/>
    </location>
</feature>
<keyword evidence="5 7" id="KW-0067">ATP-binding</keyword>
<dbReference type="PROSITE" id="PS00108">
    <property type="entry name" value="PROTEIN_KINASE_ST"/>
    <property type="match status" value="1"/>
</dbReference>
<evidence type="ECO:0000256" key="6">
    <source>
        <dbReference type="PIRSR" id="PIRSR630616-1"/>
    </source>
</evidence>
<evidence type="ECO:0000313" key="12">
    <source>
        <dbReference type="Proteomes" id="UP000000561"/>
    </source>
</evidence>
<keyword evidence="12" id="KW-1185">Reference proteome</keyword>
<proteinExistence type="predicted"/>
<feature type="compositionally biased region" description="Acidic residues" evidence="9">
    <location>
        <begin position="541"/>
        <end position="551"/>
    </location>
</feature>
<feature type="binding site" evidence="7">
    <location>
        <position position="347"/>
    </location>
    <ligand>
        <name>ATP</name>
        <dbReference type="ChEBI" id="CHEBI:30616"/>
    </ligand>
</feature>
<reference evidence="11 12" key="1">
    <citation type="journal article" date="2006" name="Nature">
        <title>Insights from the genome of the biotrophic fungal plant pathogen Ustilago maydis.</title>
        <authorList>
            <person name="Kamper J."/>
            <person name="Kahmann R."/>
            <person name="Bolker M."/>
            <person name="Ma L.J."/>
            <person name="Brefort T."/>
            <person name="Saville B.J."/>
            <person name="Banuett F."/>
            <person name="Kronstad J.W."/>
            <person name="Gold S.E."/>
            <person name="Muller O."/>
            <person name="Perlin M.H."/>
            <person name="Wosten H.A."/>
            <person name="de Vries R."/>
            <person name="Ruiz-Herrera J."/>
            <person name="Reynaga-Pena C.G."/>
            <person name="Snetselaar K."/>
            <person name="McCann M."/>
            <person name="Perez-Martin J."/>
            <person name="Feldbrugge M."/>
            <person name="Basse C.W."/>
            <person name="Steinberg G."/>
            <person name="Ibeas J.I."/>
            <person name="Holloman W."/>
            <person name="Guzman P."/>
            <person name="Farman M."/>
            <person name="Stajich J.E."/>
            <person name="Sentandreu R."/>
            <person name="Gonzalez-Prieto J.M."/>
            <person name="Kennell J.C."/>
            <person name="Molina L."/>
            <person name="Schirawski J."/>
            <person name="Mendoza-Mendoza A."/>
            <person name="Greilinger D."/>
            <person name="Munch K."/>
            <person name="Rossel N."/>
            <person name="Scherer M."/>
            <person name="Vranes M."/>
            <person name="Ladendorf O."/>
            <person name="Vincon V."/>
            <person name="Fuchs U."/>
            <person name="Sandrock B."/>
            <person name="Meng S."/>
            <person name="Ho E.C."/>
            <person name="Cahill M.J."/>
            <person name="Boyce K.J."/>
            <person name="Klose J."/>
            <person name="Klosterman S.J."/>
            <person name="Deelstra H.J."/>
            <person name="Ortiz-Castellanos L."/>
            <person name="Li W."/>
            <person name="Sanchez-Alonso P."/>
            <person name="Schreier P.H."/>
            <person name="Hauser-Hahn I."/>
            <person name="Vaupel M."/>
            <person name="Koopmann E."/>
            <person name="Friedrich G."/>
            <person name="Voss H."/>
            <person name="Schluter T."/>
            <person name="Margolis J."/>
            <person name="Platt D."/>
            <person name="Swimmer C."/>
            <person name="Gnirke A."/>
            <person name="Chen F."/>
            <person name="Vysotskaia V."/>
            <person name="Mannhaupt G."/>
            <person name="Guldener U."/>
            <person name="Munsterkotter M."/>
            <person name="Haase D."/>
            <person name="Oesterheld M."/>
            <person name="Mewes H.W."/>
            <person name="Mauceli E.W."/>
            <person name="DeCaprio D."/>
            <person name="Wade C.M."/>
            <person name="Butler J."/>
            <person name="Young S."/>
            <person name="Jaffe D.B."/>
            <person name="Calvo S."/>
            <person name="Nusbaum C."/>
            <person name="Galagan J."/>
            <person name="Birren B.W."/>
        </authorList>
    </citation>
    <scope>NUCLEOTIDE SEQUENCE [LARGE SCALE GENOMIC DNA]</scope>
    <source>
        <strain evidence="12">DSM 14603 / FGSC 9021 / UM521</strain>
    </source>
</reference>
<dbReference type="InterPro" id="IPR011009">
    <property type="entry name" value="Kinase-like_dom_sf"/>
</dbReference>
<dbReference type="eggNOG" id="KOG0032">
    <property type="taxonomic scope" value="Eukaryota"/>
</dbReference>
<dbReference type="GO" id="GO:0005634">
    <property type="term" value="C:nucleus"/>
    <property type="evidence" value="ECO:0000318"/>
    <property type="project" value="GO_Central"/>
</dbReference>
<evidence type="ECO:0000256" key="9">
    <source>
        <dbReference type="SAM" id="MobiDB-lite"/>
    </source>
</evidence>
<dbReference type="Pfam" id="PF00069">
    <property type="entry name" value="Pkinase"/>
    <property type="match status" value="1"/>
</dbReference>
<keyword evidence="4" id="KW-0418">Kinase</keyword>
<dbReference type="FunCoup" id="A0A0D1E136">
    <property type="interactions" value="282"/>
</dbReference>
<gene>
    <name evidence="11" type="ORF">UMAG_10056</name>
</gene>
<dbReference type="PANTHER" id="PTHR24350">
    <property type="entry name" value="SERINE/THREONINE-PROTEIN KINASE IAL-RELATED"/>
    <property type="match status" value="1"/>
</dbReference>
<keyword evidence="3 7" id="KW-0547">Nucleotide-binding</keyword>